<dbReference type="PANTHER" id="PTHR10948">
    <property type="entry name" value="TRANSPOSASE"/>
    <property type="match status" value="1"/>
</dbReference>
<dbReference type="GO" id="GO:0015074">
    <property type="term" value="P:DNA integration"/>
    <property type="evidence" value="ECO:0007669"/>
    <property type="project" value="InterPro"/>
</dbReference>
<dbReference type="Pfam" id="PF13936">
    <property type="entry name" value="HTH_38"/>
    <property type="match status" value="1"/>
</dbReference>
<dbReference type="Proteomes" id="UP000466388">
    <property type="component" value="Unassembled WGS sequence"/>
</dbReference>
<dbReference type="GO" id="GO:0004803">
    <property type="term" value="F:transposase activity"/>
    <property type="evidence" value="ECO:0007669"/>
    <property type="project" value="TreeGrafter"/>
</dbReference>
<dbReference type="InterPro" id="IPR036397">
    <property type="entry name" value="RNaseH_sf"/>
</dbReference>
<sequence length="356" mass="40642">MQEQLTMSRPKGHHLTAVERGQIAALHAEKKSNRDIAKVIGVCRQTVANELARGEIDQVKKVNGQRQYSRIYSPEAAQARYVENRRRCHRPLKLTQAADFIAYFTARFKEDGWSPDAVVGRAKHDKLYQPAEMVCTATLYSYIEAQLLEIKNIDLLEQTSRRTKRNANTTHKRMLQGRSIDERPKRVESRREFGHFELDTIVGKRNGQESVIMTLIERKSRFQFMRLIDGRDADSVNYAMRGIIGEYGDIIKTITADNGSEFAELESVLNGVATVYYAHPYRSSERGTNEVHNKMVRRDFPKGQSLDTVSPAAVAKVEAKINQLPRRNQDYRTTEEVFSAECKRVRRHAAKAAVAS</sequence>
<keyword evidence="4" id="KW-1185">Reference proteome</keyword>
<protein>
    <submittedName>
        <fullName evidence="3">IS30 family transposase</fullName>
    </submittedName>
</protein>
<dbReference type="NCBIfam" id="NF033563">
    <property type="entry name" value="transpos_IS30"/>
    <property type="match status" value="1"/>
</dbReference>
<evidence type="ECO:0000259" key="2">
    <source>
        <dbReference type="PROSITE" id="PS50994"/>
    </source>
</evidence>
<dbReference type="RefSeq" id="WP_131470429.1">
    <property type="nucleotide sequence ID" value="NZ_WNJO01000033.1"/>
</dbReference>
<evidence type="ECO:0000313" key="4">
    <source>
        <dbReference type="Proteomes" id="UP000466388"/>
    </source>
</evidence>
<feature type="domain" description="Integrase catalytic" evidence="2">
    <location>
        <begin position="180"/>
        <end position="342"/>
    </location>
</feature>
<dbReference type="InterPro" id="IPR001584">
    <property type="entry name" value="Integrase_cat-core"/>
</dbReference>
<proteinExistence type="predicted"/>
<evidence type="ECO:0000313" key="3">
    <source>
        <dbReference type="EMBL" id="MTV83361.1"/>
    </source>
</evidence>
<dbReference type="SUPFAM" id="SSF53098">
    <property type="entry name" value="Ribonuclease H-like"/>
    <property type="match status" value="1"/>
</dbReference>
<evidence type="ECO:0000256" key="1">
    <source>
        <dbReference type="ARBA" id="ARBA00023172"/>
    </source>
</evidence>
<dbReference type="InterPro" id="IPR012337">
    <property type="entry name" value="RNaseH-like_sf"/>
</dbReference>
<dbReference type="GO" id="GO:0005829">
    <property type="term" value="C:cytosol"/>
    <property type="evidence" value="ECO:0007669"/>
    <property type="project" value="TreeGrafter"/>
</dbReference>
<dbReference type="AlphaFoldDB" id="A0A7X2XZT6"/>
<dbReference type="GO" id="GO:0006310">
    <property type="term" value="P:DNA recombination"/>
    <property type="evidence" value="ECO:0007669"/>
    <property type="project" value="UniProtKB-KW"/>
</dbReference>
<dbReference type="Gene3D" id="3.30.420.10">
    <property type="entry name" value="Ribonuclease H-like superfamily/Ribonuclease H"/>
    <property type="match status" value="1"/>
</dbReference>
<dbReference type="InterPro" id="IPR051917">
    <property type="entry name" value="Transposase-Integrase"/>
</dbReference>
<dbReference type="PROSITE" id="PS50994">
    <property type="entry name" value="INTEGRASE"/>
    <property type="match status" value="1"/>
</dbReference>
<reference evidence="3 4" key="1">
    <citation type="submission" date="2019-11" db="EMBL/GenBank/DDBJ databases">
        <title>Lactobacillus sp. nov. CRM56-3, isolated from fermented tea leaves.</title>
        <authorList>
            <person name="Phuengjayaem S."/>
            <person name="Tanasupawat S."/>
        </authorList>
    </citation>
    <scope>NUCLEOTIDE SEQUENCE [LARGE SCALE GENOMIC DNA]</scope>
    <source>
        <strain evidence="3 4">CRM56-3</strain>
    </source>
</reference>
<dbReference type="PANTHER" id="PTHR10948:SF23">
    <property type="entry name" value="TRANSPOSASE INSI FOR INSERTION SEQUENCE ELEMENT IS30A-RELATED"/>
    <property type="match status" value="1"/>
</dbReference>
<dbReference type="InterPro" id="IPR053392">
    <property type="entry name" value="Transposase_IS30-like"/>
</dbReference>
<keyword evidence="1" id="KW-0233">DNA recombination</keyword>
<dbReference type="GO" id="GO:0003676">
    <property type="term" value="F:nucleic acid binding"/>
    <property type="evidence" value="ECO:0007669"/>
    <property type="project" value="InterPro"/>
</dbReference>
<dbReference type="InterPro" id="IPR025246">
    <property type="entry name" value="IS30-like_HTH"/>
</dbReference>
<accession>A0A7X2XZT6</accession>
<dbReference type="GO" id="GO:0032196">
    <property type="term" value="P:transposition"/>
    <property type="evidence" value="ECO:0007669"/>
    <property type="project" value="TreeGrafter"/>
</dbReference>
<organism evidence="3 4">
    <name type="scientific">Secundilactobacillus folii</name>
    <dbReference type="NCBI Taxonomy" id="2678357"/>
    <lineage>
        <taxon>Bacteria</taxon>
        <taxon>Bacillati</taxon>
        <taxon>Bacillota</taxon>
        <taxon>Bacilli</taxon>
        <taxon>Lactobacillales</taxon>
        <taxon>Lactobacillaceae</taxon>
        <taxon>Secundilactobacillus</taxon>
    </lineage>
</organism>
<gene>
    <name evidence="3" type="ORF">GM612_12150</name>
</gene>
<comment type="caution">
    <text evidence="3">The sequence shown here is derived from an EMBL/GenBank/DDBJ whole genome shotgun (WGS) entry which is preliminary data.</text>
</comment>
<dbReference type="EMBL" id="WNJO01000033">
    <property type="protein sequence ID" value="MTV83361.1"/>
    <property type="molecule type" value="Genomic_DNA"/>
</dbReference>
<name>A0A7X2XZT6_9LACO</name>
<dbReference type="Gene3D" id="1.10.10.60">
    <property type="entry name" value="Homeodomain-like"/>
    <property type="match status" value="1"/>
</dbReference>